<dbReference type="Proteomes" id="UP000774326">
    <property type="component" value="Unassembled WGS sequence"/>
</dbReference>
<evidence type="ECO:0000313" key="1">
    <source>
        <dbReference type="EMBL" id="KAH3683328.1"/>
    </source>
</evidence>
<proteinExistence type="predicted"/>
<evidence type="ECO:0000313" key="2">
    <source>
        <dbReference type="Proteomes" id="UP000774326"/>
    </source>
</evidence>
<protein>
    <recommendedName>
        <fullName evidence="3">Stationary phase protein 4</fullName>
    </recommendedName>
</protein>
<dbReference type="AlphaFoldDB" id="A0A9P8TKV7"/>
<evidence type="ECO:0008006" key="3">
    <source>
        <dbReference type="Google" id="ProtNLM"/>
    </source>
</evidence>
<organism evidence="1 2">
    <name type="scientific">Wickerhamomyces pijperi</name>
    <name type="common">Yeast</name>
    <name type="synonym">Pichia pijperi</name>
    <dbReference type="NCBI Taxonomy" id="599730"/>
    <lineage>
        <taxon>Eukaryota</taxon>
        <taxon>Fungi</taxon>
        <taxon>Dikarya</taxon>
        <taxon>Ascomycota</taxon>
        <taxon>Saccharomycotina</taxon>
        <taxon>Saccharomycetes</taxon>
        <taxon>Phaffomycetales</taxon>
        <taxon>Wickerhamomycetaceae</taxon>
        <taxon>Wickerhamomyces</taxon>
    </lineage>
</organism>
<accession>A0A9P8TKV7</accession>
<dbReference type="EMBL" id="JAEUBG010003179">
    <property type="protein sequence ID" value="KAH3683328.1"/>
    <property type="molecule type" value="Genomic_DNA"/>
</dbReference>
<comment type="caution">
    <text evidence="1">The sequence shown here is derived from an EMBL/GenBank/DDBJ whole genome shotgun (WGS) entry which is preliminary data.</text>
</comment>
<dbReference type="OrthoDB" id="3979958at2759"/>
<reference evidence="1" key="2">
    <citation type="submission" date="2021-01" db="EMBL/GenBank/DDBJ databases">
        <authorList>
            <person name="Schikora-Tamarit M.A."/>
        </authorList>
    </citation>
    <scope>NUCLEOTIDE SEQUENCE</scope>
    <source>
        <strain evidence="1">CBS2887</strain>
    </source>
</reference>
<reference evidence="1" key="1">
    <citation type="journal article" date="2021" name="Open Biol.">
        <title>Shared evolutionary footprints suggest mitochondrial oxidative damage underlies multiple complex I losses in fungi.</title>
        <authorList>
            <person name="Schikora-Tamarit M.A."/>
            <person name="Marcet-Houben M."/>
            <person name="Nosek J."/>
            <person name="Gabaldon T."/>
        </authorList>
    </citation>
    <scope>NUCLEOTIDE SEQUENCE</scope>
    <source>
        <strain evidence="1">CBS2887</strain>
    </source>
</reference>
<keyword evidence="2" id="KW-1185">Reference proteome</keyword>
<sequence>MSGIFDKYLNMLNTGSYRHGGGGGSLSGKGRTNANKTLTQINGRDVYIPYDKKSRRSSSVDSTNSEVDLKELKEMAFGKNGVETDEAIKITSSPNNRVNF</sequence>
<gene>
    <name evidence="1" type="ORF">WICPIJ_005709</name>
</gene>
<name>A0A9P8TKV7_WICPI</name>